<organism evidence="1 2">
    <name type="scientific">Microcystis wesenbergii TW10</name>
    <dbReference type="NCBI Taxonomy" id="2060474"/>
    <lineage>
        <taxon>Bacteria</taxon>
        <taxon>Bacillati</taxon>
        <taxon>Cyanobacteriota</taxon>
        <taxon>Cyanophyceae</taxon>
        <taxon>Oscillatoriophycideae</taxon>
        <taxon>Chroococcales</taxon>
        <taxon>Microcystaceae</taxon>
        <taxon>Microcystis</taxon>
    </lineage>
</organism>
<evidence type="ECO:0000313" key="2">
    <source>
        <dbReference type="Proteomes" id="UP000257002"/>
    </source>
</evidence>
<accession>A0A3E0LHU5</accession>
<dbReference type="AlphaFoldDB" id="A0A3E0LHU5"/>
<protein>
    <submittedName>
        <fullName evidence="1">DUF2283 domain-containing protein</fullName>
    </submittedName>
</protein>
<name>A0A3E0LHU5_9CHRO</name>
<dbReference type="EMBL" id="QQWD01000043">
    <property type="protein sequence ID" value="REJ46433.1"/>
    <property type="molecule type" value="Genomic_DNA"/>
</dbReference>
<gene>
    <name evidence="1" type="ORF">DWQ51_21915</name>
</gene>
<dbReference type="Pfam" id="PF10049">
    <property type="entry name" value="DUF2283"/>
    <property type="match status" value="1"/>
</dbReference>
<proteinExistence type="predicted"/>
<dbReference type="PANTHER" id="PTHR37029:SF1">
    <property type="entry name" value="SSR1768 PROTEIN"/>
    <property type="match status" value="1"/>
</dbReference>
<reference evidence="1 2" key="1">
    <citation type="submission" date="2017-10" db="EMBL/GenBank/DDBJ databases">
        <title>A large-scale comparative metagenomic study reveals the eutrophication-driven functional interactions in six Microcystis-epibionts communities.</title>
        <authorList>
            <person name="Li Q."/>
            <person name="Lin F."/>
        </authorList>
    </citation>
    <scope>NUCLEOTIDE SEQUENCE [LARGE SCALE GENOMIC DNA]</scope>
    <source>
        <strain evidence="1">TW10</strain>
    </source>
</reference>
<dbReference type="InterPro" id="IPR019270">
    <property type="entry name" value="DUF2283"/>
</dbReference>
<sequence length="90" mass="10069">MLPVNLENIGSYQMKAKYDAEVDVLTITWHDTPVEESEAISPGVILDYDQAGNVIGIEILNASRKIENFSPNVQVAIAFFSLLRYKSYGF</sequence>
<evidence type="ECO:0000313" key="1">
    <source>
        <dbReference type="EMBL" id="REJ46433.1"/>
    </source>
</evidence>
<dbReference type="Proteomes" id="UP000257002">
    <property type="component" value="Unassembled WGS sequence"/>
</dbReference>
<dbReference type="PANTHER" id="PTHR37029">
    <property type="entry name" value="SSR1768 PROTEIN"/>
    <property type="match status" value="1"/>
</dbReference>
<comment type="caution">
    <text evidence="1">The sequence shown here is derived from an EMBL/GenBank/DDBJ whole genome shotgun (WGS) entry which is preliminary data.</text>
</comment>